<name>W9QRP3_9ROSA</name>
<dbReference type="EMBL" id="KE343603">
    <property type="protein sequence ID" value="EXB37089.1"/>
    <property type="molecule type" value="Genomic_DNA"/>
</dbReference>
<gene>
    <name evidence="1" type="ORF">L484_020881</name>
</gene>
<sequence>MDMEMDVDVNYAQTSYVHTDDKKNVSGDFCGSYVEMCDAFLVGEKEVEEMACTDIDWSYDVQENQEDVQMGSNEDEVTNFFGDQTIEFFSFVKLSTFGSPVFYQPHFCIRGPLISNSQYWTCEVGLFESENMGNGVAGATIGLNAMSPLFKDKSQEECRFEACHLGARFL</sequence>
<protein>
    <submittedName>
        <fullName evidence="1">Uncharacterized protein</fullName>
    </submittedName>
</protein>
<proteinExistence type="predicted"/>
<dbReference type="AlphaFoldDB" id="W9QRP3"/>
<keyword evidence="2" id="KW-1185">Reference proteome</keyword>
<evidence type="ECO:0000313" key="1">
    <source>
        <dbReference type="EMBL" id="EXB37089.1"/>
    </source>
</evidence>
<organism evidence="1 2">
    <name type="scientific">Morus notabilis</name>
    <dbReference type="NCBI Taxonomy" id="981085"/>
    <lineage>
        <taxon>Eukaryota</taxon>
        <taxon>Viridiplantae</taxon>
        <taxon>Streptophyta</taxon>
        <taxon>Embryophyta</taxon>
        <taxon>Tracheophyta</taxon>
        <taxon>Spermatophyta</taxon>
        <taxon>Magnoliopsida</taxon>
        <taxon>eudicotyledons</taxon>
        <taxon>Gunneridae</taxon>
        <taxon>Pentapetalae</taxon>
        <taxon>rosids</taxon>
        <taxon>fabids</taxon>
        <taxon>Rosales</taxon>
        <taxon>Moraceae</taxon>
        <taxon>Moreae</taxon>
        <taxon>Morus</taxon>
    </lineage>
</organism>
<reference evidence="2" key="1">
    <citation type="submission" date="2013-01" db="EMBL/GenBank/DDBJ databases">
        <title>Draft Genome Sequence of a Mulberry Tree, Morus notabilis C.K. Schneid.</title>
        <authorList>
            <person name="He N."/>
            <person name="Zhao S."/>
        </authorList>
    </citation>
    <scope>NUCLEOTIDE SEQUENCE</scope>
</reference>
<evidence type="ECO:0000313" key="2">
    <source>
        <dbReference type="Proteomes" id="UP000030645"/>
    </source>
</evidence>
<accession>W9QRP3</accession>
<dbReference type="Proteomes" id="UP000030645">
    <property type="component" value="Unassembled WGS sequence"/>
</dbReference>